<comment type="caution">
    <text evidence="10">The sequence shown here is derived from an EMBL/GenBank/DDBJ whole genome shotgun (WGS) entry which is preliminary data.</text>
</comment>
<evidence type="ECO:0000313" key="10">
    <source>
        <dbReference type="EMBL" id="KAB7790421.1"/>
    </source>
</evidence>
<keyword evidence="4 8" id="KW-0479">Metal-binding</keyword>
<evidence type="ECO:0000256" key="5">
    <source>
        <dbReference type="ARBA" id="ARBA00022801"/>
    </source>
</evidence>
<protein>
    <recommendedName>
        <fullName evidence="8">Ribonuclease VapC</fullName>
        <shortName evidence="8">RNase VapC</shortName>
        <ecNumber evidence="8">3.1.-.-</ecNumber>
    </recommendedName>
    <alternativeName>
        <fullName evidence="8">Toxin VapC</fullName>
    </alternativeName>
</protein>
<evidence type="ECO:0000256" key="3">
    <source>
        <dbReference type="ARBA" id="ARBA00022722"/>
    </source>
</evidence>
<dbReference type="InterPro" id="IPR002716">
    <property type="entry name" value="PIN_dom"/>
</dbReference>
<comment type="function">
    <text evidence="8">Toxic component of a toxin-antitoxin (TA) system. An RNase.</text>
</comment>
<dbReference type="InterPro" id="IPR029060">
    <property type="entry name" value="PIN-like_dom_sf"/>
</dbReference>
<keyword evidence="2 8" id="KW-1277">Toxin-antitoxin system</keyword>
<evidence type="ECO:0000256" key="2">
    <source>
        <dbReference type="ARBA" id="ARBA00022649"/>
    </source>
</evidence>
<reference evidence="10 11" key="1">
    <citation type="submission" date="2019-09" db="EMBL/GenBank/DDBJ databases">
        <title>Characterization of the phylogenetic diversity of two novel species belonging to the genus Bifidobacterium: Bifidobacterium cebidarum sp. nov. and Bifidobacterium leontopitheci sp. nov.</title>
        <authorList>
            <person name="Lugli G.A."/>
            <person name="Duranti S."/>
            <person name="Milani C."/>
            <person name="Turroni F."/>
            <person name="Ventura M."/>
        </authorList>
    </citation>
    <scope>NUCLEOTIDE SEQUENCE [LARGE SCALE GENOMIC DNA]</scope>
    <source>
        <strain evidence="10 11">LMG 31471</strain>
    </source>
</reference>
<dbReference type="EMBL" id="WBVT01000013">
    <property type="protein sequence ID" value="KAB7790421.1"/>
    <property type="molecule type" value="Genomic_DNA"/>
</dbReference>
<feature type="domain" description="PIN" evidence="9">
    <location>
        <begin position="5"/>
        <end position="125"/>
    </location>
</feature>
<feature type="binding site" evidence="8">
    <location>
        <position position="8"/>
    </location>
    <ligand>
        <name>Mg(2+)</name>
        <dbReference type="ChEBI" id="CHEBI:18420"/>
    </ligand>
</feature>
<dbReference type="GO" id="GO:0090729">
    <property type="term" value="F:toxin activity"/>
    <property type="evidence" value="ECO:0007669"/>
    <property type="project" value="UniProtKB-KW"/>
</dbReference>
<evidence type="ECO:0000313" key="11">
    <source>
        <dbReference type="Proteomes" id="UP000441772"/>
    </source>
</evidence>
<dbReference type="InterPro" id="IPR022907">
    <property type="entry name" value="VapC_family"/>
</dbReference>
<dbReference type="GO" id="GO:0004540">
    <property type="term" value="F:RNA nuclease activity"/>
    <property type="evidence" value="ECO:0007669"/>
    <property type="project" value="InterPro"/>
</dbReference>
<dbReference type="EC" id="3.1.-.-" evidence="8"/>
<dbReference type="SUPFAM" id="SSF88723">
    <property type="entry name" value="PIN domain-like"/>
    <property type="match status" value="1"/>
</dbReference>
<dbReference type="CDD" id="cd18731">
    <property type="entry name" value="PIN_NgFitB-like"/>
    <property type="match status" value="1"/>
</dbReference>
<dbReference type="InterPro" id="IPR050556">
    <property type="entry name" value="Type_II_TA_system_RNase"/>
</dbReference>
<sequence length="144" mass="15690">MMTMIVLDTNVVSEIACKQHPNSAVVAWVERQLLRNLFTTSITIAELLYGVALLDSSHRRSRLEASIESFADTLADRTLTFDAEAAAYYAIIAAGRRRDGRPIGVQDAMIAAIARAHGASVATRNVKDFEGTGVDVINPWEEVA</sequence>
<dbReference type="RefSeq" id="WP_226835986.1">
    <property type="nucleotide sequence ID" value="NZ_JBHSKZ010000006.1"/>
</dbReference>
<comment type="cofactor">
    <cofactor evidence="1 8">
        <name>Mg(2+)</name>
        <dbReference type="ChEBI" id="CHEBI:18420"/>
    </cofactor>
</comment>
<dbReference type="Gene3D" id="3.40.50.1010">
    <property type="entry name" value="5'-nuclease"/>
    <property type="match status" value="1"/>
</dbReference>
<evidence type="ECO:0000256" key="1">
    <source>
        <dbReference type="ARBA" id="ARBA00001946"/>
    </source>
</evidence>
<dbReference type="Proteomes" id="UP000441772">
    <property type="component" value="Unassembled WGS sequence"/>
</dbReference>
<dbReference type="PANTHER" id="PTHR33653">
    <property type="entry name" value="RIBONUCLEASE VAPC2"/>
    <property type="match status" value="1"/>
</dbReference>
<gene>
    <name evidence="8" type="primary">vapC</name>
    <name evidence="10" type="ORF">F7D09_1107</name>
</gene>
<keyword evidence="11" id="KW-1185">Reference proteome</keyword>
<dbReference type="HAMAP" id="MF_00265">
    <property type="entry name" value="VapC_Nob1"/>
    <property type="match status" value="1"/>
</dbReference>
<dbReference type="GO" id="GO:0016787">
    <property type="term" value="F:hydrolase activity"/>
    <property type="evidence" value="ECO:0007669"/>
    <property type="project" value="UniProtKB-KW"/>
</dbReference>
<keyword evidence="8" id="KW-0800">Toxin</keyword>
<evidence type="ECO:0000256" key="8">
    <source>
        <dbReference type="HAMAP-Rule" id="MF_00265"/>
    </source>
</evidence>
<accession>A0A6I1GVE2</accession>
<keyword evidence="6 8" id="KW-0460">Magnesium</keyword>
<evidence type="ECO:0000256" key="6">
    <source>
        <dbReference type="ARBA" id="ARBA00022842"/>
    </source>
</evidence>
<dbReference type="AlphaFoldDB" id="A0A6I1GVE2"/>
<keyword evidence="5 8" id="KW-0378">Hydrolase</keyword>
<keyword evidence="3 8" id="KW-0540">Nuclease</keyword>
<evidence type="ECO:0000256" key="7">
    <source>
        <dbReference type="ARBA" id="ARBA00038093"/>
    </source>
</evidence>
<dbReference type="PANTHER" id="PTHR33653:SF1">
    <property type="entry name" value="RIBONUCLEASE VAPC2"/>
    <property type="match status" value="1"/>
</dbReference>
<organism evidence="10 11">
    <name type="scientific">Bifidobacterium leontopitheci</name>
    <dbReference type="NCBI Taxonomy" id="2650774"/>
    <lineage>
        <taxon>Bacteria</taxon>
        <taxon>Bacillati</taxon>
        <taxon>Actinomycetota</taxon>
        <taxon>Actinomycetes</taxon>
        <taxon>Bifidobacteriales</taxon>
        <taxon>Bifidobacteriaceae</taxon>
        <taxon>Bifidobacterium</taxon>
    </lineage>
</organism>
<evidence type="ECO:0000256" key="4">
    <source>
        <dbReference type="ARBA" id="ARBA00022723"/>
    </source>
</evidence>
<feature type="binding site" evidence="8">
    <location>
        <position position="107"/>
    </location>
    <ligand>
        <name>Mg(2+)</name>
        <dbReference type="ChEBI" id="CHEBI:18420"/>
    </ligand>
</feature>
<evidence type="ECO:0000259" key="9">
    <source>
        <dbReference type="Pfam" id="PF01850"/>
    </source>
</evidence>
<comment type="similarity">
    <text evidence="7 8">Belongs to the PINc/VapC protein family.</text>
</comment>
<name>A0A6I1GVE2_9BIFI</name>
<dbReference type="GO" id="GO:0000287">
    <property type="term" value="F:magnesium ion binding"/>
    <property type="evidence" value="ECO:0007669"/>
    <property type="project" value="UniProtKB-UniRule"/>
</dbReference>
<proteinExistence type="inferred from homology"/>
<dbReference type="Pfam" id="PF01850">
    <property type="entry name" value="PIN"/>
    <property type="match status" value="1"/>
</dbReference>